<keyword evidence="4" id="KW-1185">Reference proteome</keyword>
<organism evidence="3 4">
    <name type="scientific">Arthrobacter pullicola</name>
    <dbReference type="NCBI Taxonomy" id="2762224"/>
    <lineage>
        <taxon>Bacteria</taxon>
        <taxon>Bacillati</taxon>
        <taxon>Actinomycetota</taxon>
        <taxon>Actinomycetes</taxon>
        <taxon>Micrococcales</taxon>
        <taxon>Micrococcaceae</taxon>
        <taxon>Arthrobacter</taxon>
    </lineage>
</organism>
<dbReference type="Pfam" id="PF14542">
    <property type="entry name" value="Acetyltransf_CG"/>
    <property type="match status" value="1"/>
</dbReference>
<dbReference type="SUPFAM" id="SSF55729">
    <property type="entry name" value="Acyl-CoA N-acyltransferases (Nat)"/>
    <property type="match status" value="1"/>
</dbReference>
<feature type="domain" description="N-acetyltransferase" evidence="1">
    <location>
        <begin position="1"/>
        <end position="95"/>
    </location>
</feature>
<gene>
    <name evidence="3" type="ORF">H9638_03095</name>
</gene>
<dbReference type="PROSITE" id="PS51729">
    <property type="entry name" value="GNAT_YJDJ"/>
    <property type="match status" value="1"/>
</dbReference>
<dbReference type="PROSITE" id="PS51186">
    <property type="entry name" value="GNAT"/>
    <property type="match status" value="1"/>
</dbReference>
<dbReference type="InterPro" id="IPR045057">
    <property type="entry name" value="Gcn5-rel_NAT"/>
</dbReference>
<proteinExistence type="predicted"/>
<evidence type="ECO:0000313" key="4">
    <source>
        <dbReference type="Proteomes" id="UP000652763"/>
    </source>
</evidence>
<dbReference type="Gene3D" id="3.40.630.30">
    <property type="match status" value="1"/>
</dbReference>
<dbReference type="Proteomes" id="UP000652763">
    <property type="component" value="Unassembled WGS sequence"/>
</dbReference>
<protein>
    <submittedName>
        <fullName evidence="3">N-acetyltransferase</fullName>
    </submittedName>
</protein>
<name>A0ABR8YF92_9MICC</name>
<dbReference type="EMBL" id="JACSQC010000001">
    <property type="protein sequence ID" value="MBD8042792.1"/>
    <property type="molecule type" value="Genomic_DNA"/>
</dbReference>
<dbReference type="PANTHER" id="PTHR31435:SF10">
    <property type="entry name" value="BSR4717 PROTEIN"/>
    <property type="match status" value="1"/>
</dbReference>
<sequence>MQIQDNPAQQRYEVLDDGGTVAGFAAYRNRPGRRIFVHTEVAEAYAGQGIAGRLARYAVDHVRDAGLRLVPYCPYIAGWLKRHPEYEGIVDWPATESPVEDAVGQA</sequence>
<reference evidence="3 4" key="1">
    <citation type="submission" date="2020-08" db="EMBL/GenBank/DDBJ databases">
        <title>A Genomic Blueprint of the Chicken Gut Microbiome.</title>
        <authorList>
            <person name="Gilroy R."/>
            <person name="Ravi A."/>
            <person name="Getino M."/>
            <person name="Pursley I."/>
            <person name="Horton D.L."/>
            <person name="Alikhan N.-F."/>
            <person name="Baker D."/>
            <person name="Gharbi K."/>
            <person name="Hall N."/>
            <person name="Watson M."/>
            <person name="Adriaenssens E.M."/>
            <person name="Foster-Nyarko E."/>
            <person name="Jarju S."/>
            <person name="Secka A."/>
            <person name="Antonio M."/>
            <person name="Oren A."/>
            <person name="Chaudhuri R."/>
            <person name="La Ragione R.M."/>
            <person name="Hildebrand F."/>
            <person name="Pallen M.J."/>
        </authorList>
    </citation>
    <scope>NUCLEOTIDE SEQUENCE [LARGE SCALE GENOMIC DNA]</scope>
    <source>
        <strain evidence="3 4">Sa2BUA2</strain>
    </source>
</reference>
<comment type="caution">
    <text evidence="3">The sequence shown here is derived from an EMBL/GenBank/DDBJ whole genome shotgun (WGS) entry which is preliminary data.</text>
</comment>
<dbReference type="RefSeq" id="WP_191745702.1">
    <property type="nucleotide sequence ID" value="NZ_JACSQC010000001.1"/>
</dbReference>
<accession>A0ABR8YF92</accession>
<dbReference type="InterPro" id="IPR000182">
    <property type="entry name" value="GNAT_dom"/>
</dbReference>
<evidence type="ECO:0000259" key="2">
    <source>
        <dbReference type="PROSITE" id="PS51729"/>
    </source>
</evidence>
<evidence type="ECO:0000259" key="1">
    <source>
        <dbReference type="PROSITE" id="PS51186"/>
    </source>
</evidence>
<evidence type="ECO:0000313" key="3">
    <source>
        <dbReference type="EMBL" id="MBD8042792.1"/>
    </source>
</evidence>
<feature type="domain" description="N-acetyltransferase" evidence="2">
    <location>
        <begin position="4"/>
        <end position="91"/>
    </location>
</feature>
<dbReference type="InterPro" id="IPR016181">
    <property type="entry name" value="Acyl_CoA_acyltransferase"/>
</dbReference>
<dbReference type="InterPro" id="IPR031165">
    <property type="entry name" value="GNAT_YJDJ"/>
</dbReference>
<dbReference type="PANTHER" id="PTHR31435">
    <property type="entry name" value="PROTEIN NATD1"/>
    <property type="match status" value="1"/>
</dbReference>